<dbReference type="Pfam" id="PF14695">
    <property type="entry name" value="LINES_C"/>
    <property type="match status" value="1"/>
</dbReference>
<evidence type="ECO:0000313" key="3">
    <source>
        <dbReference type="EMBL" id="CAH0482542.1"/>
    </source>
</evidence>
<dbReference type="Proteomes" id="UP001158986">
    <property type="component" value="Unassembled WGS sequence"/>
</dbReference>
<keyword evidence="5" id="KW-1185">Reference proteome</keyword>
<proteinExistence type="predicted"/>
<accession>A0AAU9L7G3</accession>
<name>A0AAU9L7G3_9STRA</name>
<protein>
    <recommendedName>
        <fullName evidence="7">Protein Lines N-terminal domain-containing protein</fullName>
    </recommendedName>
</protein>
<organism evidence="3 6">
    <name type="scientific">Peronospora belbahrii</name>
    <dbReference type="NCBI Taxonomy" id="622444"/>
    <lineage>
        <taxon>Eukaryota</taxon>
        <taxon>Sar</taxon>
        <taxon>Stramenopiles</taxon>
        <taxon>Oomycota</taxon>
        <taxon>Peronosporomycetes</taxon>
        <taxon>Peronosporales</taxon>
        <taxon>Peronosporaceae</taxon>
        <taxon>Peronospora</taxon>
    </lineage>
</organism>
<dbReference type="PANTHER" id="PTHR16057">
    <property type="entry name" value="WINS1, 2 PROTEIN"/>
    <property type="match status" value="1"/>
</dbReference>
<sequence>MESIKWCIAIHRIRTISSSIRHRHAYFYAELKMLLDFIDDEDVLVAYTAKEELHQIVIHDRIMETRYVNDIIKAFILPSAAAWKREASGFRFQLLRQLIKARIGEESMEGSSSDDEGQVECIVKHPCLQAMLKNLLLVGGMMRNVFMTTDRAEARVELATTSAPYTVQYEALVFLSDVIKRLHGLKIAASYQVELSEHMVMFMDNVFVAMDYVAQPTFVSCAVLGLLGNFQELLMFWVRQTEDSGYSCSNDTMLSKWLERCVVWLLESSCTSAALRLLNDHATVTSQMAFIAKSGPYPFLQQWLLYLSRMGTAYLENLINTRPSDTLQKPTFTSGLQCSTNILSRQQLFAVLAEQDDVLIEVVNRLMQITTIAGCFSFSLDTQLFPSLIPYVTAEFDPDLLFADLVETLGQDHLVLLDLLVSNETQMLEYFVKYLRRIHSHWDTSKQKLQTYGRLEDVMSVLIRLRLEIDRLVAADLFPYNARPLVRRMMAIEELYEESDDDAGQS</sequence>
<dbReference type="EMBL" id="CAKLCB010000280">
    <property type="protein sequence ID" value="CAH0519169.1"/>
    <property type="molecule type" value="Genomic_DNA"/>
</dbReference>
<dbReference type="EMBL" id="CAKKTJ010000335">
    <property type="protein sequence ID" value="CAH0482542.1"/>
    <property type="molecule type" value="Genomic_DNA"/>
</dbReference>
<dbReference type="InterPro" id="IPR032794">
    <property type="entry name" value="LINES_N"/>
</dbReference>
<dbReference type="Pfam" id="PF14694">
    <property type="entry name" value="LINES_N"/>
    <property type="match status" value="1"/>
</dbReference>
<feature type="domain" description="Protein Lines N-terminal" evidence="1">
    <location>
        <begin position="344"/>
        <end position="443"/>
    </location>
</feature>
<evidence type="ECO:0000259" key="2">
    <source>
        <dbReference type="Pfam" id="PF14695"/>
    </source>
</evidence>
<evidence type="ECO:0000259" key="1">
    <source>
        <dbReference type="Pfam" id="PF14694"/>
    </source>
</evidence>
<dbReference type="InterPro" id="IPR029415">
    <property type="entry name" value="Lines_C"/>
</dbReference>
<dbReference type="PANTHER" id="PTHR16057:SF1">
    <property type="entry name" value="PROTEIN LINES HOMOLOG 1"/>
    <property type="match status" value="1"/>
</dbReference>
<comment type="caution">
    <text evidence="3">The sequence shown here is derived from an EMBL/GenBank/DDBJ whole genome shotgun (WGS) entry which is preliminary data.</text>
</comment>
<reference evidence="3 5" key="1">
    <citation type="submission" date="2021-11" db="EMBL/GenBank/DDBJ databases">
        <authorList>
            <person name="Islam A."/>
            <person name="Islam S."/>
            <person name="Flora M.S."/>
            <person name="Rahman M."/>
            <person name="Ziaur R.M."/>
            <person name="Epstein J.H."/>
            <person name="Hassan M."/>
            <person name="Klassen M."/>
            <person name="Woodard K."/>
            <person name="Webb A."/>
            <person name="Webby R.J."/>
            <person name="El Zowalaty M.E."/>
        </authorList>
    </citation>
    <scope>NUCLEOTIDE SEQUENCE</scope>
    <source>
        <strain evidence="4">Pbs1</strain>
        <strain evidence="3">Pbs3</strain>
    </source>
</reference>
<dbReference type="InterPro" id="IPR024875">
    <property type="entry name" value="Protein_Lines"/>
</dbReference>
<evidence type="ECO:0000313" key="5">
    <source>
        <dbReference type="Proteomes" id="UP001158986"/>
    </source>
</evidence>
<dbReference type="AlphaFoldDB" id="A0AAU9L7G3"/>
<evidence type="ECO:0000313" key="6">
    <source>
        <dbReference type="Proteomes" id="UP001160483"/>
    </source>
</evidence>
<evidence type="ECO:0000313" key="4">
    <source>
        <dbReference type="EMBL" id="CAH0519169.1"/>
    </source>
</evidence>
<dbReference type="Proteomes" id="UP001160483">
    <property type="component" value="Unassembled WGS sequence"/>
</dbReference>
<gene>
    <name evidence="4" type="ORF">PBS001_LOCUS5705</name>
    <name evidence="3" type="ORF">PBS003_LOCUS9130</name>
</gene>
<evidence type="ECO:0008006" key="7">
    <source>
        <dbReference type="Google" id="ProtNLM"/>
    </source>
</evidence>
<feature type="domain" description="Protein Lines C-terminal" evidence="2">
    <location>
        <begin position="458"/>
        <end position="494"/>
    </location>
</feature>